<keyword evidence="2 3" id="KW-0663">Pyridoxal phosphate</keyword>
<dbReference type="PANTHER" id="PTHR11808">
    <property type="entry name" value="TRANS-SULFURATION ENZYME FAMILY MEMBER"/>
    <property type="match status" value="1"/>
</dbReference>
<evidence type="ECO:0000256" key="2">
    <source>
        <dbReference type="ARBA" id="ARBA00022898"/>
    </source>
</evidence>
<comment type="subunit">
    <text evidence="3">Homotetramer.</text>
</comment>
<dbReference type="Proteomes" id="UP000269693">
    <property type="component" value="Chromosome"/>
</dbReference>
<protein>
    <recommendedName>
        <fullName evidence="3">O-succinylhomoserine sulfhydrylase</fullName>
        <shortName evidence="3">OSH sulfhydrylase</shortName>
        <shortName evidence="3">OSHS sulfhydrylase</shortName>
        <ecNumber evidence="3">2.5.1.-</ecNumber>
    </recommendedName>
</protein>
<keyword evidence="3" id="KW-0486">Methionine biosynthesis</keyword>
<dbReference type="InterPro" id="IPR015424">
    <property type="entry name" value="PyrdxlP-dep_Trfase"/>
</dbReference>
<dbReference type="NCBIfam" id="NF006003">
    <property type="entry name" value="PRK08133.1"/>
    <property type="match status" value="1"/>
</dbReference>
<keyword evidence="3" id="KW-0028">Amino-acid biosynthesis</keyword>
<evidence type="ECO:0000256" key="4">
    <source>
        <dbReference type="RuleBase" id="RU362118"/>
    </source>
</evidence>
<dbReference type="Gene3D" id="3.40.640.10">
    <property type="entry name" value="Type I PLP-dependent aspartate aminotransferase-like (Major domain)"/>
    <property type="match status" value="1"/>
</dbReference>
<name>A0ABM7CDN1_9FLAO</name>
<dbReference type="Pfam" id="PF01053">
    <property type="entry name" value="Cys_Met_Meta_PP"/>
    <property type="match status" value="1"/>
</dbReference>
<sequence>MSKNFETQAIRTQTERSQFSEHSTPLYLTSSFVFDDAEDMRASFAEEKEKNLYSRFSNPNTTEFVNKIVAMEGAEAGYAFATGMAAVFSTFGTLLNAGDHIVSCCSVFGSTHSLFTKYLPKWNIETSYFKITEAEKIESLIQPNTKILYAETPTNPAVDILDLELLGSIAKKHNILLVIDNCFATPYLQNPIKFGADLVIHSATKLIDGQGRVLGGVTVGKAELVKEIYLFSRNTGPAMSPFNAWVLSKSLETLSIRVEKHCENALKVAQFLEEHPKVNLVKYPFLKSHPQYEIAIKQMRLGGNIVAFEVKGGIEAGRKFLNSIKLCSLSANLGDTRTIVTHPASTTHSKLNEEDRLEVGITDGLVRCSVGLENVEDVINDLNQALNN</sequence>
<dbReference type="EC" id="2.5.1.-" evidence="3"/>
<dbReference type="InterPro" id="IPR015422">
    <property type="entry name" value="PyrdxlP-dep_Trfase_small"/>
</dbReference>
<dbReference type="PANTHER" id="PTHR11808:SF80">
    <property type="entry name" value="CYSTATHIONINE GAMMA-LYASE"/>
    <property type="match status" value="1"/>
</dbReference>
<comment type="function">
    <text evidence="3">Catalyzes the formation of L-homocysteine from O-succinyl-L-homoserine (OSHS) and hydrogen sulfide.</text>
</comment>
<comment type="similarity">
    <text evidence="3">Belongs to the trans-sulfuration enzymes family. MetZ subfamily.</text>
</comment>
<evidence type="ECO:0000313" key="6">
    <source>
        <dbReference type="Proteomes" id="UP000269693"/>
    </source>
</evidence>
<comment type="pathway">
    <text evidence="3">Amino-acid biosynthesis; L-methionine biosynthesis via de novo pathway; L-homocysteine from O-succinyl-L-homoserine: step 1/1.</text>
</comment>
<dbReference type="RefSeq" id="WP_073182926.1">
    <property type="nucleotide sequence ID" value="NZ_CP032544.1"/>
</dbReference>
<gene>
    <name evidence="3" type="primary">metZ</name>
    <name evidence="5" type="ORF">D6200_04490</name>
</gene>
<organism evidence="5 6">
    <name type="scientific">Tenacibaculum mesophilum</name>
    <dbReference type="NCBI Taxonomy" id="104268"/>
    <lineage>
        <taxon>Bacteria</taxon>
        <taxon>Pseudomonadati</taxon>
        <taxon>Bacteroidota</taxon>
        <taxon>Flavobacteriia</taxon>
        <taxon>Flavobacteriales</taxon>
        <taxon>Flavobacteriaceae</taxon>
        <taxon>Tenacibaculum</taxon>
    </lineage>
</organism>
<feature type="modified residue" description="N6-(pyridoxal phosphate)lysine" evidence="3">
    <location>
        <position position="205"/>
    </location>
</feature>
<dbReference type="SUPFAM" id="SSF53383">
    <property type="entry name" value="PLP-dependent transferases"/>
    <property type="match status" value="1"/>
</dbReference>
<evidence type="ECO:0000256" key="1">
    <source>
        <dbReference type="ARBA" id="ARBA00001933"/>
    </source>
</evidence>
<evidence type="ECO:0000256" key="3">
    <source>
        <dbReference type="HAMAP-Rule" id="MF_02056"/>
    </source>
</evidence>
<keyword evidence="6" id="KW-1185">Reference proteome</keyword>
<dbReference type="Gene3D" id="3.90.1150.10">
    <property type="entry name" value="Aspartate Aminotransferase, domain 1"/>
    <property type="match status" value="1"/>
</dbReference>
<accession>A0ABM7CDN1</accession>
<dbReference type="EMBL" id="CP032544">
    <property type="protein sequence ID" value="AZJ31865.1"/>
    <property type="molecule type" value="Genomic_DNA"/>
</dbReference>
<reference evidence="5 6" key="1">
    <citation type="submission" date="2018-09" db="EMBL/GenBank/DDBJ databases">
        <title>Insights into the microbiota of Asian seabass (Lates calcarifer) with tenacibaculosis symptoms and description of sp. nov. Tenacibaculum singaporense.</title>
        <authorList>
            <person name="Miyake S."/>
            <person name="Soh M."/>
            <person name="Azman M.N."/>
            <person name="Ngoh S.Y."/>
            <person name="Orban L."/>
            <person name="Seedorf H."/>
        </authorList>
    </citation>
    <scope>NUCLEOTIDE SEQUENCE [LARGE SCALE GENOMIC DNA]</scope>
    <source>
        <strain evidence="5 6">DSM 13764</strain>
    </source>
</reference>
<dbReference type="CDD" id="cd00614">
    <property type="entry name" value="CGS_like"/>
    <property type="match status" value="1"/>
</dbReference>
<comment type="cofactor">
    <cofactor evidence="1 3 4">
        <name>pyridoxal 5'-phosphate</name>
        <dbReference type="ChEBI" id="CHEBI:597326"/>
    </cofactor>
</comment>
<comment type="catalytic activity">
    <reaction evidence="3">
        <text>O-succinyl-L-homoserine + hydrogen sulfide = L-homocysteine + succinate</text>
        <dbReference type="Rhea" id="RHEA:27826"/>
        <dbReference type="ChEBI" id="CHEBI:29919"/>
        <dbReference type="ChEBI" id="CHEBI:30031"/>
        <dbReference type="ChEBI" id="CHEBI:57661"/>
        <dbReference type="ChEBI" id="CHEBI:58199"/>
    </reaction>
</comment>
<keyword evidence="3" id="KW-0808">Transferase</keyword>
<dbReference type="HAMAP" id="MF_02056">
    <property type="entry name" value="MetZ"/>
    <property type="match status" value="1"/>
</dbReference>
<dbReference type="PIRSF" id="PIRSF001434">
    <property type="entry name" value="CGS"/>
    <property type="match status" value="1"/>
</dbReference>
<dbReference type="InterPro" id="IPR006234">
    <property type="entry name" value="O-succ-hSer_sulfhydrylase"/>
</dbReference>
<evidence type="ECO:0000313" key="5">
    <source>
        <dbReference type="EMBL" id="AZJ31865.1"/>
    </source>
</evidence>
<dbReference type="InterPro" id="IPR000277">
    <property type="entry name" value="Cys/Met-Metab_PyrdxlP-dep_enz"/>
</dbReference>
<dbReference type="InterPro" id="IPR015421">
    <property type="entry name" value="PyrdxlP-dep_Trfase_major"/>
</dbReference>
<proteinExistence type="inferred from homology"/>